<dbReference type="InterPro" id="IPR013783">
    <property type="entry name" value="Ig-like_fold"/>
</dbReference>
<evidence type="ECO:0000259" key="7">
    <source>
        <dbReference type="SMART" id="SM01038"/>
    </source>
</evidence>
<dbReference type="InterPro" id="IPR017853">
    <property type="entry name" value="GH"/>
</dbReference>
<evidence type="ECO:0000256" key="6">
    <source>
        <dbReference type="ARBA" id="ARBA00032230"/>
    </source>
</evidence>
<dbReference type="GO" id="GO:0030246">
    <property type="term" value="F:carbohydrate binding"/>
    <property type="evidence" value="ECO:0007669"/>
    <property type="project" value="InterPro"/>
</dbReference>
<dbReference type="SUPFAM" id="SSF49785">
    <property type="entry name" value="Galactose-binding domain-like"/>
    <property type="match status" value="1"/>
</dbReference>
<evidence type="ECO:0000256" key="1">
    <source>
        <dbReference type="ARBA" id="ARBA00001412"/>
    </source>
</evidence>
<dbReference type="SMART" id="SM01038">
    <property type="entry name" value="Bgal_small_N"/>
    <property type="match status" value="1"/>
</dbReference>
<dbReference type="PROSITE" id="PS00608">
    <property type="entry name" value="GLYCOSYL_HYDROL_F2_2"/>
    <property type="match status" value="1"/>
</dbReference>
<dbReference type="EC" id="3.2.1.23" evidence="3"/>
<dbReference type="InterPro" id="IPR006103">
    <property type="entry name" value="Glyco_hydro_2_cat"/>
</dbReference>
<evidence type="ECO:0000256" key="2">
    <source>
        <dbReference type="ARBA" id="ARBA00007401"/>
    </source>
</evidence>
<dbReference type="SUPFAM" id="SSF74650">
    <property type="entry name" value="Galactose mutarotase-like"/>
    <property type="match status" value="1"/>
</dbReference>
<evidence type="ECO:0000313" key="8">
    <source>
        <dbReference type="EMBL" id="CAD8435232.1"/>
    </source>
</evidence>
<dbReference type="Gene3D" id="2.60.120.260">
    <property type="entry name" value="Galactose-binding domain-like"/>
    <property type="match status" value="1"/>
</dbReference>
<dbReference type="GO" id="GO:0009341">
    <property type="term" value="C:beta-galactosidase complex"/>
    <property type="evidence" value="ECO:0007669"/>
    <property type="project" value="InterPro"/>
</dbReference>
<dbReference type="InterPro" id="IPR004199">
    <property type="entry name" value="B-gal_small/dom_5"/>
</dbReference>
<dbReference type="Pfam" id="PF02837">
    <property type="entry name" value="Glyco_hydro_2_N"/>
    <property type="match status" value="2"/>
</dbReference>
<evidence type="ECO:0000256" key="3">
    <source>
        <dbReference type="ARBA" id="ARBA00012756"/>
    </source>
</evidence>
<dbReference type="InterPro" id="IPR036156">
    <property type="entry name" value="Beta-gal/glucu_dom_sf"/>
</dbReference>
<keyword evidence="4" id="KW-0378">Hydrolase</keyword>
<organism evidence="8">
    <name type="scientific">Micromonas pusilla</name>
    <name type="common">Picoplanktonic green alga</name>
    <name type="synonym">Chromulina pusilla</name>
    <dbReference type="NCBI Taxonomy" id="38833"/>
    <lineage>
        <taxon>Eukaryota</taxon>
        <taxon>Viridiplantae</taxon>
        <taxon>Chlorophyta</taxon>
        <taxon>Mamiellophyceae</taxon>
        <taxon>Mamiellales</taxon>
        <taxon>Mamiellaceae</taxon>
        <taxon>Micromonas</taxon>
    </lineage>
</organism>
<dbReference type="PANTHER" id="PTHR46323:SF2">
    <property type="entry name" value="BETA-GALACTOSIDASE"/>
    <property type="match status" value="1"/>
</dbReference>
<dbReference type="Gene3D" id="3.20.20.80">
    <property type="entry name" value="Glycosidases"/>
    <property type="match status" value="1"/>
</dbReference>
<dbReference type="SUPFAM" id="SSF51445">
    <property type="entry name" value="(Trans)glycosidases"/>
    <property type="match status" value="1"/>
</dbReference>
<gene>
    <name evidence="8" type="ORF">MSP1401_LOCUS3483</name>
</gene>
<dbReference type="PRINTS" id="PR00132">
    <property type="entry name" value="GLHYDRLASE2"/>
</dbReference>
<dbReference type="InterPro" id="IPR006101">
    <property type="entry name" value="Glyco_hydro_2"/>
</dbReference>
<dbReference type="GO" id="GO:0005990">
    <property type="term" value="P:lactose catabolic process"/>
    <property type="evidence" value="ECO:0007669"/>
    <property type="project" value="TreeGrafter"/>
</dbReference>
<dbReference type="InterPro" id="IPR008979">
    <property type="entry name" value="Galactose-bd-like_sf"/>
</dbReference>
<dbReference type="InterPro" id="IPR011013">
    <property type="entry name" value="Gal_mutarotase_sf_dom"/>
</dbReference>
<evidence type="ECO:0000256" key="4">
    <source>
        <dbReference type="ARBA" id="ARBA00022801"/>
    </source>
</evidence>
<dbReference type="Pfam" id="PF02929">
    <property type="entry name" value="Bgal_small_N"/>
    <property type="match status" value="1"/>
</dbReference>
<dbReference type="FunFam" id="3.20.20.80:FF:000018">
    <property type="entry name" value="Beta-galactosidase"/>
    <property type="match status" value="1"/>
</dbReference>
<dbReference type="Gene3D" id="2.60.40.10">
    <property type="entry name" value="Immunoglobulins"/>
    <property type="match status" value="2"/>
</dbReference>
<reference evidence="8" key="1">
    <citation type="submission" date="2021-01" db="EMBL/GenBank/DDBJ databases">
        <authorList>
            <person name="Corre E."/>
            <person name="Pelletier E."/>
            <person name="Niang G."/>
            <person name="Scheremetjew M."/>
            <person name="Finn R."/>
            <person name="Kale V."/>
            <person name="Holt S."/>
            <person name="Cochrane G."/>
            <person name="Meng A."/>
            <person name="Brown T."/>
            <person name="Cohen L."/>
        </authorList>
    </citation>
    <scope>NUCLEOTIDE SEQUENCE</scope>
    <source>
        <strain evidence="8">CCAC1681</strain>
    </source>
</reference>
<accession>A0A7S0GT59</accession>
<dbReference type="GO" id="GO:0004565">
    <property type="term" value="F:beta-galactosidase activity"/>
    <property type="evidence" value="ECO:0007669"/>
    <property type="project" value="UniProtKB-EC"/>
</dbReference>
<dbReference type="InterPro" id="IPR006102">
    <property type="entry name" value="Ig-like_GH2"/>
</dbReference>
<comment type="catalytic activity">
    <reaction evidence="1">
        <text>Hydrolysis of terminal non-reducing beta-D-galactose residues in beta-D-galactosides.</text>
        <dbReference type="EC" id="3.2.1.23"/>
    </reaction>
</comment>
<feature type="domain" description="Beta galactosidase small chain/" evidence="7">
    <location>
        <begin position="972"/>
        <end position="1277"/>
    </location>
</feature>
<dbReference type="InterPro" id="IPR032312">
    <property type="entry name" value="LacZ_4"/>
</dbReference>
<evidence type="ECO:0000256" key="5">
    <source>
        <dbReference type="ARBA" id="ARBA00023295"/>
    </source>
</evidence>
<dbReference type="Pfam" id="PF00703">
    <property type="entry name" value="Glyco_hydro_2"/>
    <property type="match status" value="1"/>
</dbReference>
<sequence length="1293" mass="144713">MWFSRQFREAFLHKILPTLSILHVSWMFRMNGVSSVVPVADWVYRLTFDICNRVPKSPGTPSSLWRIIVYNIHRVISWFVSSASSEKAEADWENPEVVGRCKRAGHVPLYSFRDVPTALKFWSEGGGWSSRSKLPNVLLLNGKWDFHLAAAPQDAPVDFFHSNFDTSLWDEIDVPSNWECQGYDRPIYTNMFYPFPLDPPRALRRGVWSSSNNSTASSQGGDLSLIGGWKWDPEIKNPNELENPTGCYRRAFDLPEGWTENGRRVFISFGGVDSAFYCWVNGQRVGYSQDSRLPAEFDITEVLVPGKNFVAAQVMRWSDGSYLEDQDHWWLSGIHRDVILYLKEAVFISDYMVKTSLPEKRGGPARVDVDIRVQEAVTSEVALPTDVIVEALIFDADGTQIACVTSRPEDLLWSDPAEVYGQPFDKDQPQFNRKALLSLSVPAARLWSAEVPYLYTLVVRTMTPTATGNTSSRRFVPASDVEACRIGIRSVSISEKKLWVNGVPVIIQGVNRHDHCPKNGKAVSEESMLQDVLLMKKYNFNAVRTSHYPNHPRFYDLCDEYGLYVCDEANLETHGFHAGMHPTPFLANIPQWRQAYISRMARMIQRDRNHASIIMWSLGNEAGCGSGQRAMAEWARENDPTRPLHYESGGSRSSCTDIICPMYARVYTCEKMANEDPNDHRPVILCEYSHAMGNSNGSLDKYWRCFRENSAVQGGFIWDWVDQGLEATAPSGKTFWAYGGDFGDKPNDAQFCINGIVFPDRTPHPAMEELKFLMRPVTFQVTNLLKEEANCTRVKTDSELVNLETWISSNPRIVVRNWLNFTSLDHLKTTWLILADSGARLEEGVLDLSSIPQDAEVELPWKAFLPDLVFLAKKVSTLRTAAQTSPLHNWFLEFRTTVKETTRWCDAGHEVAHTQITLPVPVNGFPSPSMLSIPKSLSVHSDMVRVFTLGDDLLQVQCADGVHMAFHLSGPKIGTIVNMGSRGKLILEGGPSPCFWRAPTDNDRGGEAISYCARWRNAGINQLQTVQDSFPTVTQTAGPDGSLRIAVTLTMTPCGSNRKGVAGISVTLTHDIQTNGIVDLNMVATASKSLPPIPRVGLRMRCSSELQAVDWFGRGPHECYSDRKASATFGHHSSNAVDMHVPYIVPGENGGRADVSWLALRRREVIPEQPLTIKGNKLRASARTDRGTVAPAPGLLVSIPAGKVAQVSVQQHSLEDLESSSHEYQLEESRSRGDGTVHVHVDHLHMGVGGDDSWTPNVHPEYLIPTGSKWQLSLKLAALVHDDDAFEMHRHLQ</sequence>
<dbReference type="EMBL" id="HBEN01004288">
    <property type="protein sequence ID" value="CAD8435232.1"/>
    <property type="molecule type" value="Transcribed_RNA"/>
</dbReference>
<dbReference type="InterPro" id="IPR050347">
    <property type="entry name" value="Bact_Beta-galactosidase"/>
</dbReference>
<dbReference type="Pfam" id="PF02836">
    <property type="entry name" value="Glyco_hydro_2_C"/>
    <property type="match status" value="1"/>
</dbReference>
<dbReference type="InterPro" id="IPR014718">
    <property type="entry name" value="GH-type_carb-bd"/>
</dbReference>
<comment type="similarity">
    <text evidence="2">Belongs to the glycosyl hydrolase 2 family.</text>
</comment>
<keyword evidence="5" id="KW-0326">Glycosidase</keyword>
<proteinExistence type="inferred from homology"/>
<name>A0A7S0GT59_MICPS</name>
<dbReference type="Pfam" id="PF16353">
    <property type="entry name" value="LacZ_4"/>
    <property type="match status" value="1"/>
</dbReference>
<dbReference type="PANTHER" id="PTHR46323">
    <property type="entry name" value="BETA-GALACTOSIDASE"/>
    <property type="match status" value="1"/>
</dbReference>
<protein>
    <recommendedName>
        <fullName evidence="3">beta-galactosidase</fullName>
        <ecNumber evidence="3">3.2.1.23</ecNumber>
    </recommendedName>
    <alternativeName>
        <fullName evidence="6">Lactase</fullName>
    </alternativeName>
</protein>
<dbReference type="InterPro" id="IPR006104">
    <property type="entry name" value="Glyco_hydro_2_N"/>
</dbReference>
<dbReference type="SUPFAM" id="SSF49303">
    <property type="entry name" value="beta-Galactosidase/glucuronidase domain"/>
    <property type="match status" value="2"/>
</dbReference>
<dbReference type="Gene3D" id="2.70.98.10">
    <property type="match status" value="1"/>
</dbReference>
<dbReference type="InterPro" id="IPR023232">
    <property type="entry name" value="Glyco_hydro_2_AS"/>
</dbReference>